<reference evidence="1" key="2">
    <citation type="journal article" date="2022" name="New Phytol.">
        <title>Evolutionary transition to the ectomycorrhizal habit in the genomes of a hyperdiverse lineage of mushroom-forming fungi.</title>
        <authorList>
            <person name="Looney B."/>
            <person name="Miyauchi S."/>
            <person name="Morin E."/>
            <person name="Drula E."/>
            <person name="Courty P.E."/>
            <person name="Kohler A."/>
            <person name="Kuo A."/>
            <person name="LaButti K."/>
            <person name="Pangilinan J."/>
            <person name="Lipzen A."/>
            <person name="Riley R."/>
            <person name="Andreopoulos W."/>
            <person name="He G."/>
            <person name="Johnson J."/>
            <person name="Nolan M."/>
            <person name="Tritt A."/>
            <person name="Barry K.W."/>
            <person name="Grigoriev I.V."/>
            <person name="Nagy L.G."/>
            <person name="Hibbett D."/>
            <person name="Henrissat B."/>
            <person name="Matheny P.B."/>
            <person name="Labbe J."/>
            <person name="Martin F.M."/>
        </authorList>
    </citation>
    <scope>NUCLEOTIDE SEQUENCE</scope>
    <source>
        <strain evidence="1">HHB10654</strain>
    </source>
</reference>
<dbReference type="EMBL" id="MU277329">
    <property type="protein sequence ID" value="KAI0054926.1"/>
    <property type="molecule type" value="Genomic_DNA"/>
</dbReference>
<gene>
    <name evidence="1" type="ORF">BV25DRAFT_1816351</name>
</gene>
<accession>A0ACB8SGA1</accession>
<evidence type="ECO:0000313" key="1">
    <source>
        <dbReference type="EMBL" id="KAI0054926.1"/>
    </source>
</evidence>
<reference evidence="1" key="1">
    <citation type="submission" date="2021-03" db="EMBL/GenBank/DDBJ databases">
        <authorList>
            <consortium name="DOE Joint Genome Institute"/>
            <person name="Ahrendt S."/>
            <person name="Looney B.P."/>
            <person name="Miyauchi S."/>
            <person name="Morin E."/>
            <person name="Drula E."/>
            <person name="Courty P.E."/>
            <person name="Chicoki N."/>
            <person name="Fauchery L."/>
            <person name="Kohler A."/>
            <person name="Kuo A."/>
            <person name="Labutti K."/>
            <person name="Pangilinan J."/>
            <person name="Lipzen A."/>
            <person name="Riley R."/>
            <person name="Andreopoulos W."/>
            <person name="He G."/>
            <person name="Johnson J."/>
            <person name="Barry K.W."/>
            <person name="Grigoriev I.V."/>
            <person name="Nagy L."/>
            <person name="Hibbett D."/>
            <person name="Henrissat B."/>
            <person name="Matheny P.B."/>
            <person name="Labbe J."/>
            <person name="Martin F."/>
        </authorList>
    </citation>
    <scope>NUCLEOTIDE SEQUENCE</scope>
    <source>
        <strain evidence="1">HHB10654</strain>
    </source>
</reference>
<evidence type="ECO:0000313" key="2">
    <source>
        <dbReference type="Proteomes" id="UP000814140"/>
    </source>
</evidence>
<dbReference type="Proteomes" id="UP000814140">
    <property type="component" value="Unassembled WGS sequence"/>
</dbReference>
<sequence>MVAGEQALLLRCQDIEDAVREGDPEDWTARYIERLRPILDECISSAREAVDRGETGLLLHAHRRLVAGVYQEIELHSQGASAVGRAALDRAFILHGCRCVSCIF</sequence>
<protein>
    <submittedName>
        <fullName evidence="1">Uncharacterized protein</fullName>
    </submittedName>
</protein>
<comment type="caution">
    <text evidence="1">The sequence shown here is derived from an EMBL/GenBank/DDBJ whole genome shotgun (WGS) entry which is preliminary data.</text>
</comment>
<name>A0ACB8SGA1_9AGAM</name>
<organism evidence="1 2">
    <name type="scientific">Artomyces pyxidatus</name>
    <dbReference type="NCBI Taxonomy" id="48021"/>
    <lineage>
        <taxon>Eukaryota</taxon>
        <taxon>Fungi</taxon>
        <taxon>Dikarya</taxon>
        <taxon>Basidiomycota</taxon>
        <taxon>Agaricomycotina</taxon>
        <taxon>Agaricomycetes</taxon>
        <taxon>Russulales</taxon>
        <taxon>Auriscalpiaceae</taxon>
        <taxon>Artomyces</taxon>
    </lineage>
</organism>
<proteinExistence type="predicted"/>
<keyword evidence="2" id="KW-1185">Reference proteome</keyword>